<dbReference type="PANTHER" id="PTHR11364:SF27">
    <property type="entry name" value="SULFURTRANSFERASE"/>
    <property type="match status" value="1"/>
</dbReference>
<evidence type="ECO:0000256" key="1">
    <source>
        <dbReference type="ARBA" id="ARBA00022679"/>
    </source>
</evidence>
<protein>
    <submittedName>
        <fullName evidence="4">Thiosulfate/3-mercaptopyruvate sulfurtransferase</fullName>
    </submittedName>
</protein>
<dbReference type="CDD" id="cd01448">
    <property type="entry name" value="TST_Repeat_1"/>
    <property type="match status" value="1"/>
</dbReference>
<dbReference type="RefSeq" id="WP_208918630.1">
    <property type="nucleotide sequence ID" value="NZ_LT840184.1"/>
</dbReference>
<feature type="domain" description="Rhodanese" evidence="3">
    <location>
        <begin position="167"/>
        <end position="277"/>
    </location>
</feature>
<dbReference type="PROSITE" id="PS00380">
    <property type="entry name" value="RHODANESE_1"/>
    <property type="match status" value="1"/>
</dbReference>
<dbReference type="InterPro" id="IPR036873">
    <property type="entry name" value="Rhodanese-like_dom_sf"/>
</dbReference>
<dbReference type="SUPFAM" id="SSF52821">
    <property type="entry name" value="Rhodanese/Cell cycle control phosphatase"/>
    <property type="match status" value="2"/>
</dbReference>
<dbReference type="Proteomes" id="UP000192940">
    <property type="component" value="Chromosome I"/>
</dbReference>
<dbReference type="EMBL" id="LT840184">
    <property type="protein sequence ID" value="SMF79642.1"/>
    <property type="molecule type" value="Genomic_DNA"/>
</dbReference>
<dbReference type="PANTHER" id="PTHR11364">
    <property type="entry name" value="THIOSULFATE SULFERTANSFERASE"/>
    <property type="match status" value="1"/>
</dbReference>
<dbReference type="InterPro" id="IPR001307">
    <property type="entry name" value="Thiosulphate_STrfase_CS"/>
</dbReference>
<name>A0A1X7H4Z4_9BACL</name>
<dbReference type="InterPro" id="IPR001763">
    <property type="entry name" value="Rhodanese-like_dom"/>
</dbReference>
<keyword evidence="4" id="KW-0670">Pyruvate</keyword>
<dbReference type="AlphaFoldDB" id="A0A1X7H4Z4"/>
<accession>A0A1X7H4Z4</accession>
<dbReference type="Pfam" id="PF00581">
    <property type="entry name" value="Rhodanese"/>
    <property type="match status" value="2"/>
</dbReference>
<evidence type="ECO:0000259" key="3">
    <source>
        <dbReference type="PROSITE" id="PS50206"/>
    </source>
</evidence>
<keyword evidence="2" id="KW-0677">Repeat</keyword>
<dbReference type="Gene3D" id="3.40.250.10">
    <property type="entry name" value="Rhodanese-like domain"/>
    <property type="match status" value="2"/>
</dbReference>
<dbReference type="SMART" id="SM00450">
    <property type="entry name" value="RHOD"/>
    <property type="match status" value="2"/>
</dbReference>
<proteinExistence type="predicted"/>
<dbReference type="PROSITE" id="PS50206">
    <property type="entry name" value="RHODANESE_3"/>
    <property type="match status" value="2"/>
</dbReference>
<organism evidence="4 5">
    <name type="scientific">Paenibacillus uliginis N3/975</name>
    <dbReference type="NCBI Taxonomy" id="1313296"/>
    <lineage>
        <taxon>Bacteria</taxon>
        <taxon>Bacillati</taxon>
        <taxon>Bacillota</taxon>
        <taxon>Bacilli</taxon>
        <taxon>Bacillales</taxon>
        <taxon>Paenibacillaceae</taxon>
        <taxon>Paenibacillus</taxon>
    </lineage>
</organism>
<keyword evidence="1 4" id="KW-0808">Transferase</keyword>
<dbReference type="GO" id="GO:0004792">
    <property type="term" value="F:thiosulfate-cyanide sulfurtransferase activity"/>
    <property type="evidence" value="ECO:0007669"/>
    <property type="project" value="InterPro"/>
</dbReference>
<dbReference type="InterPro" id="IPR045078">
    <property type="entry name" value="TST/MPST-like"/>
</dbReference>
<dbReference type="STRING" id="1313296.SAMN05661091_1747"/>
<feature type="domain" description="Rhodanese" evidence="3">
    <location>
        <begin position="17"/>
        <end position="136"/>
    </location>
</feature>
<sequence>MSNLVSQEWVLERIQSGNGQLVIADVRFQPGDAEYGISSYTMQHLPGAVFVDLKKDLTDHPGKHGGRSPLPDPQRLATTFGSLGIDRSTPVVIYDDDLRPEAARLWWILRYLGHEQAYILDGGFKGWAAVGLPLTAEDTEVTPRNFEVELYPELLADVNDVRAALDSRGEVTLIDSRNKKQYTGESAPLDPVAGHIPGAIHAFWKDGIQEHGRLKSPEAQHERFTGVDPDREVIVYCGSGLSACPNVLALQEAGYSNVKLYAGSWSDWISYPENPVATENE</sequence>
<evidence type="ECO:0000313" key="4">
    <source>
        <dbReference type="EMBL" id="SMF79642.1"/>
    </source>
</evidence>
<gene>
    <name evidence="4" type="ORF">SAMN05661091_1747</name>
</gene>
<evidence type="ECO:0000256" key="2">
    <source>
        <dbReference type="ARBA" id="ARBA00022737"/>
    </source>
</evidence>
<reference evidence="4 5" key="1">
    <citation type="submission" date="2017-04" db="EMBL/GenBank/DDBJ databases">
        <authorList>
            <person name="Afonso C.L."/>
            <person name="Miller P.J."/>
            <person name="Scott M.A."/>
            <person name="Spackman E."/>
            <person name="Goraichik I."/>
            <person name="Dimitrov K.M."/>
            <person name="Suarez D.L."/>
            <person name="Swayne D.E."/>
        </authorList>
    </citation>
    <scope>NUCLEOTIDE SEQUENCE [LARGE SCALE GENOMIC DNA]</scope>
    <source>
        <strain evidence="4 5">N3/975</strain>
    </source>
</reference>
<keyword evidence="5" id="KW-1185">Reference proteome</keyword>
<dbReference type="CDD" id="cd01449">
    <property type="entry name" value="TST_Repeat_2"/>
    <property type="match status" value="1"/>
</dbReference>
<evidence type="ECO:0000313" key="5">
    <source>
        <dbReference type="Proteomes" id="UP000192940"/>
    </source>
</evidence>